<dbReference type="RefSeq" id="WP_182633739.1">
    <property type="nucleotide sequence ID" value="NZ_JAALDM010000339.1"/>
</dbReference>
<gene>
    <name evidence="3" type="ORF">ACFFVD_00255</name>
</gene>
<dbReference type="EMBL" id="JBHMDY010000001">
    <property type="protein sequence ID" value="MFB9258231.1"/>
    <property type="molecule type" value="Genomic_DNA"/>
</dbReference>
<sequence>MARHSAARQSSNPTARRVVIVGAAILAIVVVAGLVINGLSKAGIGGFCGDRETIRVAAEPDIAEHVRALAEDADGCHDFEVEALSSADISARVTAREEMPDLWVPDSAVRLEQVSHEVQVPFATVLNSVASTPVVIASRGGAPVDMSTWTTALATPGLTMGDPVRSGIADAPVLAATSEVESMRSTDDALGASIAALAQGQAARMEVPPAPREMLDAVIAEGGAAVVSEQQAVLVQQEVPDSGLELDVPATGAVFLSYPLAVTTQDPTRREEVTLAAEELRDATASDDYLQALAADGFRTADRAPLADSAGVGETEALVVRDPNRVHSTLQRWRLLSMPGRSLVLVDTSGSMNFVMPGTNATRIQALVQTATAGLGQFPDDAALGLWAFGGTAGRDGRPYAEVAPLLRLDTPMDGGTHRDALTGALRSLPGLVGGETDLYRSVLDAYAMVRDSYDPNAINSIIVISDGANDATSSLDREDFLAQLRESVDPSRPVVVVSLGLLEDADPATLAEISQATGGSSHIARTPDEVVQVFAQAIGQRGGA</sequence>
<keyword evidence="4" id="KW-1185">Reference proteome</keyword>
<name>A0ABV5JKJ1_9ACTN</name>
<reference evidence="3 4" key="1">
    <citation type="submission" date="2024-09" db="EMBL/GenBank/DDBJ databases">
        <authorList>
            <person name="Sun Q."/>
            <person name="Mori K."/>
        </authorList>
    </citation>
    <scope>NUCLEOTIDE SEQUENCE [LARGE SCALE GENOMIC DNA]</scope>
    <source>
        <strain evidence="3 4">CCM 7659</strain>
    </source>
</reference>
<keyword evidence="1" id="KW-0812">Transmembrane</keyword>
<dbReference type="Pfam" id="PF13531">
    <property type="entry name" value="SBP_bac_11"/>
    <property type="match status" value="1"/>
</dbReference>
<feature type="transmembrane region" description="Helical" evidence="1">
    <location>
        <begin position="18"/>
        <end position="39"/>
    </location>
</feature>
<evidence type="ECO:0000256" key="1">
    <source>
        <dbReference type="SAM" id="Phobius"/>
    </source>
</evidence>
<dbReference type="SUPFAM" id="SSF53300">
    <property type="entry name" value="vWA-like"/>
    <property type="match status" value="1"/>
</dbReference>
<dbReference type="Proteomes" id="UP001589700">
    <property type="component" value="Unassembled WGS sequence"/>
</dbReference>
<dbReference type="SMART" id="SM00327">
    <property type="entry name" value="VWA"/>
    <property type="match status" value="1"/>
</dbReference>
<dbReference type="SUPFAM" id="SSF53850">
    <property type="entry name" value="Periplasmic binding protein-like II"/>
    <property type="match status" value="1"/>
</dbReference>
<keyword evidence="1" id="KW-0472">Membrane</keyword>
<dbReference type="InterPro" id="IPR036465">
    <property type="entry name" value="vWFA_dom_sf"/>
</dbReference>
<proteinExistence type="predicted"/>
<keyword evidence="1" id="KW-1133">Transmembrane helix</keyword>
<dbReference type="PROSITE" id="PS50234">
    <property type="entry name" value="VWFA"/>
    <property type="match status" value="1"/>
</dbReference>
<dbReference type="InterPro" id="IPR002035">
    <property type="entry name" value="VWF_A"/>
</dbReference>
<evidence type="ECO:0000313" key="4">
    <source>
        <dbReference type="Proteomes" id="UP001589700"/>
    </source>
</evidence>
<dbReference type="Gene3D" id="3.40.50.410">
    <property type="entry name" value="von Willebrand factor, type A domain"/>
    <property type="match status" value="1"/>
</dbReference>
<evidence type="ECO:0000259" key="2">
    <source>
        <dbReference type="PROSITE" id="PS50234"/>
    </source>
</evidence>
<feature type="domain" description="VWFA" evidence="2">
    <location>
        <begin position="341"/>
        <end position="529"/>
    </location>
</feature>
<comment type="caution">
    <text evidence="3">The sequence shown here is derived from an EMBL/GenBank/DDBJ whole genome shotgun (WGS) entry which is preliminary data.</text>
</comment>
<protein>
    <submittedName>
        <fullName evidence="3">Substrate-binding domain-containing protein</fullName>
    </submittedName>
</protein>
<accession>A0ABV5JKJ1</accession>
<evidence type="ECO:0000313" key="3">
    <source>
        <dbReference type="EMBL" id="MFB9258231.1"/>
    </source>
</evidence>
<organism evidence="3 4">
    <name type="scientific">Dietzia aerolata</name>
    <dbReference type="NCBI Taxonomy" id="595984"/>
    <lineage>
        <taxon>Bacteria</taxon>
        <taxon>Bacillati</taxon>
        <taxon>Actinomycetota</taxon>
        <taxon>Actinomycetes</taxon>
        <taxon>Mycobacteriales</taxon>
        <taxon>Dietziaceae</taxon>
        <taxon>Dietzia</taxon>
    </lineage>
</organism>